<dbReference type="GO" id="GO:0005615">
    <property type="term" value="C:extracellular space"/>
    <property type="evidence" value="ECO:0007669"/>
    <property type="project" value="TreeGrafter"/>
</dbReference>
<dbReference type="InterPro" id="IPR000834">
    <property type="entry name" value="Peptidase_M14"/>
</dbReference>
<protein>
    <recommendedName>
        <fullName evidence="11">Peptidase M14 domain-containing protein</fullName>
    </recommendedName>
</protein>
<name>A0A921ZC59_MANSE</name>
<keyword evidence="8" id="KW-0862">Zinc</keyword>
<dbReference type="Pfam" id="PF02244">
    <property type="entry name" value="Propep_M14"/>
    <property type="match status" value="1"/>
</dbReference>
<reference evidence="12" key="2">
    <citation type="submission" date="2020-12" db="EMBL/GenBank/DDBJ databases">
        <authorList>
            <person name="Kanost M."/>
        </authorList>
    </citation>
    <scope>NUCLEOTIDE SEQUENCE</scope>
</reference>
<evidence type="ECO:0000256" key="3">
    <source>
        <dbReference type="ARBA" id="ARBA00022645"/>
    </source>
</evidence>
<evidence type="ECO:0000256" key="6">
    <source>
        <dbReference type="ARBA" id="ARBA00022729"/>
    </source>
</evidence>
<feature type="domain" description="Peptidase M14" evidence="11">
    <location>
        <begin position="121"/>
        <end position="374"/>
    </location>
</feature>
<dbReference type="InterPro" id="IPR003146">
    <property type="entry name" value="M14A_act_pep"/>
</dbReference>
<comment type="cofactor">
    <cofactor evidence="1">
        <name>Zn(2+)</name>
        <dbReference type="ChEBI" id="CHEBI:29105"/>
    </cofactor>
</comment>
<reference evidence="12" key="1">
    <citation type="journal article" date="2016" name="Insect Biochem. Mol. Biol.">
        <title>Multifaceted biological insights from a draft genome sequence of the tobacco hornworm moth, Manduca sexta.</title>
        <authorList>
            <person name="Kanost M.R."/>
            <person name="Arrese E.L."/>
            <person name="Cao X."/>
            <person name="Chen Y.R."/>
            <person name="Chellapilla S."/>
            <person name="Goldsmith M.R."/>
            <person name="Grosse-Wilde E."/>
            <person name="Heckel D.G."/>
            <person name="Herndon N."/>
            <person name="Jiang H."/>
            <person name="Papanicolaou A."/>
            <person name="Qu J."/>
            <person name="Soulages J.L."/>
            <person name="Vogel H."/>
            <person name="Walters J."/>
            <person name="Waterhouse R.M."/>
            <person name="Ahn S.J."/>
            <person name="Almeida F.C."/>
            <person name="An C."/>
            <person name="Aqrawi P."/>
            <person name="Bretschneider A."/>
            <person name="Bryant W.B."/>
            <person name="Bucks S."/>
            <person name="Chao H."/>
            <person name="Chevignon G."/>
            <person name="Christen J.M."/>
            <person name="Clarke D.F."/>
            <person name="Dittmer N.T."/>
            <person name="Ferguson L.C.F."/>
            <person name="Garavelou S."/>
            <person name="Gordon K.H.J."/>
            <person name="Gunaratna R.T."/>
            <person name="Han Y."/>
            <person name="Hauser F."/>
            <person name="He Y."/>
            <person name="Heidel-Fischer H."/>
            <person name="Hirsh A."/>
            <person name="Hu Y."/>
            <person name="Jiang H."/>
            <person name="Kalra D."/>
            <person name="Klinner C."/>
            <person name="Konig C."/>
            <person name="Kovar C."/>
            <person name="Kroll A.R."/>
            <person name="Kuwar S.S."/>
            <person name="Lee S.L."/>
            <person name="Lehman R."/>
            <person name="Li K."/>
            <person name="Li Z."/>
            <person name="Liang H."/>
            <person name="Lovelace S."/>
            <person name="Lu Z."/>
            <person name="Mansfield J.H."/>
            <person name="McCulloch K.J."/>
            <person name="Mathew T."/>
            <person name="Morton B."/>
            <person name="Muzny D.M."/>
            <person name="Neunemann D."/>
            <person name="Ongeri F."/>
            <person name="Pauchet Y."/>
            <person name="Pu L.L."/>
            <person name="Pyrousis I."/>
            <person name="Rao X.J."/>
            <person name="Redding A."/>
            <person name="Roesel C."/>
            <person name="Sanchez-Gracia A."/>
            <person name="Schaack S."/>
            <person name="Shukla A."/>
            <person name="Tetreau G."/>
            <person name="Wang Y."/>
            <person name="Xiong G.H."/>
            <person name="Traut W."/>
            <person name="Walsh T.K."/>
            <person name="Worley K.C."/>
            <person name="Wu D."/>
            <person name="Wu W."/>
            <person name="Wu Y.Q."/>
            <person name="Zhang X."/>
            <person name="Zou Z."/>
            <person name="Zucker H."/>
            <person name="Briscoe A.D."/>
            <person name="Burmester T."/>
            <person name="Clem R.J."/>
            <person name="Feyereisen R."/>
            <person name="Grimmelikhuijzen C.J.P."/>
            <person name="Hamodrakas S.J."/>
            <person name="Hansson B.S."/>
            <person name="Huguet E."/>
            <person name="Jermiin L.S."/>
            <person name="Lan Q."/>
            <person name="Lehman H.K."/>
            <person name="Lorenzen M."/>
            <person name="Merzendorfer H."/>
            <person name="Michalopoulos I."/>
            <person name="Morton D.B."/>
            <person name="Muthukrishnan S."/>
            <person name="Oakeshott J.G."/>
            <person name="Palmer W."/>
            <person name="Park Y."/>
            <person name="Passarelli A.L."/>
            <person name="Rozas J."/>
            <person name="Schwartz L.M."/>
            <person name="Smith W."/>
            <person name="Southgate A."/>
            <person name="Vilcinskas A."/>
            <person name="Vogt R."/>
            <person name="Wang P."/>
            <person name="Werren J."/>
            <person name="Yu X.Q."/>
            <person name="Zhou J.J."/>
            <person name="Brown S.J."/>
            <person name="Scherer S.E."/>
            <person name="Richards S."/>
            <person name="Blissard G.W."/>
        </authorList>
    </citation>
    <scope>NUCLEOTIDE SEQUENCE</scope>
</reference>
<dbReference type="GO" id="GO:0004181">
    <property type="term" value="F:metallocarboxypeptidase activity"/>
    <property type="evidence" value="ECO:0007669"/>
    <property type="project" value="InterPro"/>
</dbReference>
<dbReference type="GO" id="GO:0006508">
    <property type="term" value="P:proteolysis"/>
    <property type="evidence" value="ECO:0007669"/>
    <property type="project" value="UniProtKB-KW"/>
</dbReference>
<evidence type="ECO:0000256" key="8">
    <source>
        <dbReference type="ARBA" id="ARBA00022833"/>
    </source>
</evidence>
<dbReference type="Pfam" id="PF00246">
    <property type="entry name" value="Peptidase_M14"/>
    <property type="match status" value="1"/>
</dbReference>
<comment type="similarity">
    <text evidence="2 10">Belongs to the peptidase M14 family.</text>
</comment>
<dbReference type="PANTHER" id="PTHR11705:SF91">
    <property type="entry name" value="FI01817P-RELATED"/>
    <property type="match status" value="1"/>
</dbReference>
<evidence type="ECO:0000256" key="7">
    <source>
        <dbReference type="ARBA" id="ARBA00022801"/>
    </source>
</evidence>
<evidence type="ECO:0000256" key="9">
    <source>
        <dbReference type="ARBA" id="ARBA00023049"/>
    </source>
</evidence>
<dbReference type="SMART" id="SM00631">
    <property type="entry name" value="Zn_pept"/>
    <property type="match status" value="1"/>
</dbReference>
<evidence type="ECO:0000256" key="2">
    <source>
        <dbReference type="ARBA" id="ARBA00005988"/>
    </source>
</evidence>
<evidence type="ECO:0000313" key="13">
    <source>
        <dbReference type="Proteomes" id="UP000791440"/>
    </source>
</evidence>
<keyword evidence="6" id="KW-0732">Signal</keyword>
<evidence type="ECO:0000256" key="5">
    <source>
        <dbReference type="ARBA" id="ARBA00022723"/>
    </source>
</evidence>
<comment type="caution">
    <text evidence="10">Lacks conserved residue(s) required for the propagation of feature annotation.</text>
</comment>
<organism evidence="12 13">
    <name type="scientific">Manduca sexta</name>
    <name type="common">Tobacco hawkmoth</name>
    <name type="synonym">Tobacco hornworm</name>
    <dbReference type="NCBI Taxonomy" id="7130"/>
    <lineage>
        <taxon>Eukaryota</taxon>
        <taxon>Metazoa</taxon>
        <taxon>Ecdysozoa</taxon>
        <taxon>Arthropoda</taxon>
        <taxon>Hexapoda</taxon>
        <taxon>Insecta</taxon>
        <taxon>Pterygota</taxon>
        <taxon>Neoptera</taxon>
        <taxon>Endopterygota</taxon>
        <taxon>Lepidoptera</taxon>
        <taxon>Glossata</taxon>
        <taxon>Ditrysia</taxon>
        <taxon>Bombycoidea</taxon>
        <taxon>Sphingidae</taxon>
        <taxon>Sphinginae</taxon>
        <taxon>Sphingini</taxon>
        <taxon>Manduca</taxon>
    </lineage>
</organism>
<dbReference type="GO" id="GO:0008270">
    <property type="term" value="F:zinc ion binding"/>
    <property type="evidence" value="ECO:0007669"/>
    <property type="project" value="InterPro"/>
</dbReference>
<dbReference type="PANTHER" id="PTHR11705">
    <property type="entry name" value="PROTEASE FAMILY M14 CARBOXYPEPTIDASE A,B"/>
    <property type="match status" value="1"/>
</dbReference>
<dbReference type="FunFam" id="3.40.630.10:FF:000084">
    <property type="entry name" value="Carboxypeptidase B2"/>
    <property type="match status" value="1"/>
</dbReference>
<keyword evidence="9" id="KW-0482">Metalloprotease</keyword>
<keyword evidence="5" id="KW-0479">Metal-binding</keyword>
<evidence type="ECO:0000259" key="11">
    <source>
        <dbReference type="PROSITE" id="PS52035"/>
    </source>
</evidence>
<gene>
    <name evidence="12" type="ORF">O3G_MSEX008836</name>
</gene>
<keyword evidence="4" id="KW-0645">Protease</keyword>
<accession>A0A921ZC59</accession>
<sequence length="374" mass="44262">MIVNMRKSITLLIFYITLNYCLCIKYHNYTLYRGIPVTDHHLYFFHNLSIMFDVKFWRPPGLMYRPIEFTIKPEDKGLFLKMADENGIYLTTIIPDVQRAFDMQTVKTYIRRKMETFDWRNYFRLDDIYSWMRDLNRAYPRETQLASLGQTHENRDIMAIRIVLKGSSLRSTVIVEGGIHAREWISPAFVTYFIHEILRARHSTDSEMKKIAMTYEWFFVPVLNPDGYEYTHVTDRMWRKNRRGQFGVDLNRNFAHNFGTVGATFHKNSEVYCGQSAFSEPETLAMAKLVQVNSKNLEYYLSFHSYGQYMIIPYADTKKHIENFHEVKKMGLQAADRIFGKYQTYYTVGTSYDTVGYMTSGVSGCWVKRMFRVP</sequence>
<keyword evidence="3" id="KW-0121">Carboxypeptidase</keyword>
<evidence type="ECO:0000256" key="1">
    <source>
        <dbReference type="ARBA" id="ARBA00001947"/>
    </source>
</evidence>
<dbReference type="Proteomes" id="UP000791440">
    <property type="component" value="Unassembled WGS sequence"/>
</dbReference>
<keyword evidence="13" id="KW-1185">Reference proteome</keyword>
<dbReference type="PROSITE" id="PS52035">
    <property type="entry name" value="PEPTIDASE_M14"/>
    <property type="match status" value="1"/>
</dbReference>
<evidence type="ECO:0000313" key="12">
    <source>
        <dbReference type="EMBL" id="KAG6454736.1"/>
    </source>
</evidence>
<keyword evidence="7" id="KW-0378">Hydrolase</keyword>
<dbReference type="AlphaFoldDB" id="A0A921ZC59"/>
<evidence type="ECO:0000256" key="4">
    <source>
        <dbReference type="ARBA" id="ARBA00022670"/>
    </source>
</evidence>
<proteinExistence type="inferred from homology"/>
<evidence type="ECO:0000256" key="10">
    <source>
        <dbReference type="PROSITE-ProRule" id="PRU01379"/>
    </source>
</evidence>
<comment type="caution">
    <text evidence="12">The sequence shown here is derived from an EMBL/GenBank/DDBJ whole genome shotgun (WGS) entry which is preliminary data.</text>
</comment>
<dbReference type="EMBL" id="JH668474">
    <property type="protein sequence ID" value="KAG6454736.1"/>
    <property type="molecule type" value="Genomic_DNA"/>
</dbReference>